<evidence type="ECO:0000313" key="1">
    <source>
        <dbReference type="EMBL" id="RMC15361.1"/>
    </source>
</evidence>
<dbReference type="AlphaFoldDB" id="A0A3M0KRS2"/>
<comment type="caution">
    <text evidence="1">The sequence shown here is derived from an EMBL/GenBank/DDBJ whole genome shotgun (WGS) entry which is preliminary data.</text>
</comment>
<protein>
    <recommendedName>
        <fullName evidence="3">Reverse transcriptase domain-containing protein</fullName>
    </recommendedName>
</protein>
<sequence>MTYTDIRDQMETRDKEMLAHVQGKQEVMGMSTGREILLLCLSKLGRGAGLSWACPLGKIKKDPYGSMTRQGHGIFLHLSLTDSCSGELLEKSGVPRDSVLGLVFFSIFTDDVDSGSKFTLSKFADDVKLSDAIDTTEGQDAMQGDLDKFDTWAYENLMKVNKSKCKMLQLGQSSPKHGYCHG</sequence>
<dbReference type="EMBL" id="QRBI01000104">
    <property type="protein sequence ID" value="RMC15361.1"/>
    <property type="molecule type" value="Genomic_DNA"/>
</dbReference>
<name>A0A3M0KRS2_HIRRU</name>
<evidence type="ECO:0000313" key="2">
    <source>
        <dbReference type="Proteomes" id="UP000269221"/>
    </source>
</evidence>
<dbReference type="Proteomes" id="UP000269221">
    <property type="component" value="Unassembled WGS sequence"/>
</dbReference>
<keyword evidence="2" id="KW-1185">Reference proteome</keyword>
<dbReference type="STRING" id="333673.A0A3M0KRS2"/>
<dbReference type="OrthoDB" id="416454at2759"/>
<reference evidence="1 2" key="1">
    <citation type="submission" date="2018-07" db="EMBL/GenBank/DDBJ databases">
        <title>A high quality draft genome assembly of the barn swallow (H. rustica rustica).</title>
        <authorList>
            <person name="Formenti G."/>
            <person name="Chiara M."/>
            <person name="Poveda L."/>
            <person name="Francoijs K.-J."/>
            <person name="Bonisoli-Alquati A."/>
            <person name="Canova L."/>
            <person name="Gianfranceschi L."/>
            <person name="Horner D.S."/>
            <person name="Saino N."/>
        </authorList>
    </citation>
    <scope>NUCLEOTIDE SEQUENCE [LARGE SCALE GENOMIC DNA]</scope>
    <source>
        <strain evidence="1">Chelidonia</strain>
        <tissue evidence="1">Blood</tissue>
    </source>
</reference>
<dbReference type="PANTHER" id="PTHR33332">
    <property type="entry name" value="REVERSE TRANSCRIPTASE DOMAIN-CONTAINING PROTEIN"/>
    <property type="match status" value="1"/>
</dbReference>
<organism evidence="1 2">
    <name type="scientific">Hirundo rustica rustica</name>
    <dbReference type="NCBI Taxonomy" id="333673"/>
    <lineage>
        <taxon>Eukaryota</taxon>
        <taxon>Metazoa</taxon>
        <taxon>Chordata</taxon>
        <taxon>Craniata</taxon>
        <taxon>Vertebrata</taxon>
        <taxon>Euteleostomi</taxon>
        <taxon>Archelosauria</taxon>
        <taxon>Archosauria</taxon>
        <taxon>Dinosauria</taxon>
        <taxon>Saurischia</taxon>
        <taxon>Theropoda</taxon>
        <taxon>Coelurosauria</taxon>
        <taxon>Aves</taxon>
        <taxon>Neognathae</taxon>
        <taxon>Neoaves</taxon>
        <taxon>Telluraves</taxon>
        <taxon>Australaves</taxon>
        <taxon>Passeriformes</taxon>
        <taxon>Sylvioidea</taxon>
        <taxon>Hirundinidae</taxon>
        <taxon>Hirundo</taxon>
    </lineage>
</organism>
<proteinExistence type="predicted"/>
<evidence type="ECO:0008006" key="3">
    <source>
        <dbReference type="Google" id="ProtNLM"/>
    </source>
</evidence>
<gene>
    <name evidence="1" type="ORF">DUI87_07552</name>
</gene>
<accession>A0A3M0KRS2</accession>